<dbReference type="InterPro" id="IPR029066">
    <property type="entry name" value="PLP-binding_barrel"/>
</dbReference>
<evidence type="ECO:0000256" key="2">
    <source>
        <dbReference type="ARBA" id="ARBA00023239"/>
    </source>
</evidence>
<dbReference type="SUPFAM" id="SSF51419">
    <property type="entry name" value="PLP-binding barrel"/>
    <property type="match status" value="1"/>
</dbReference>
<comment type="caution">
    <text evidence="4">The sequence shown here is derived from an EMBL/GenBank/DDBJ whole genome shotgun (WGS) entry which is preliminary data.</text>
</comment>
<dbReference type="Proteomes" id="UP000295578">
    <property type="component" value="Unassembled WGS sequence"/>
</dbReference>
<feature type="domain" description="D-serine dehydratase-like" evidence="3">
    <location>
        <begin position="290"/>
        <end position="387"/>
    </location>
</feature>
<dbReference type="Pfam" id="PF14031">
    <property type="entry name" value="D-ser_dehydrat"/>
    <property type="match status" value="1"/>
</dbReference>
<dbReference type="PANTHER" id="PTHR28004">
    <property type="entry name" value="ZGC:162816-RELATED"/>
    <property type="match status" value="1"/>
</dbReference>
<dbReference type="Pfam" id="PF01168">
    <property type="entry name" value="Ala_racemase_N"/>
    <property type="match status" value="1"/>
</dbReference>
<evidence type="ECO:0000259" key="3">
    <source>
        <dbReference type="SMART" id="SM01119"/>
    </source>
</evidence>
<dbReference type="OrthoDB" id="9811417at2"/>
<dbReference type="Gene3D" id="3.20.20.10">
    <property type="entry name" value="Alanine racemase"/>
    <property type="match status" value="1"/>
</dbReference>
<gene>
    <name evidence="4" type="ORF">E1293_07445</name>
</gene>
<dbReference type="EMBL" id="SMKY01000022">
    <property type="protein sequence ID" value="TDD87685.1"/>
    <property type="molecule type" value="Genomic_DNA"/>
</dbReference>
<dbReference type="Gene3D" id="2.40.37.20">
    <property type="entry name" value="D-serine dehydratase-like domain"/>
    <property type="match status" value="1"/>
</dbReference>
<dbReference type="AlphaFoldDB" id="A0A4R5BP51"/>
<dbReference type="InterPro" id="IPR001608">
    <property type="entry name" value="Ala_racemase_N"/>
</dbReference>
<keyword evidence="2" id="KW-0456">Lyase</keyword>
<reference evidence="4 5" key="1">
    <citation type="submission" date="2019-03" db="EMBL/GenBank/DDBJ databases">
        <title>Draft genome sequences of novel Actinobacteria.</title>
        <authorList>
            <person name="Sahin N."/>
            <person name="Ay H."/>
            <person name="Saygin H."/>
        </authorList>
    </citation>
    <scope>NUCLEOTIDE SEQUENCE [LARGE SCALE GENOMIC DNA]</scope>
    <source>
        <strain evidence="4 5">DSM 45941</strain>
    </source>
</reference>
<sequence>MSANDFARSRPSLFEAGFSWPVMVIKRSAVDHNVAALARYCADRGESLAPHVKTTMSPQLWERQLAAGAWGLTVATPHQARVVRAHGVRRIFLANELVDDAAAAWAAGEMAHDDGFEFTCYVDSVAGVEILGEATRGRVDRRLRVVLEVGHEGGRTGCRTDTDAMAVARAVRREPSLALVGAAGFEGGLGHDRSTATVGAVTAFARRMRGLLTACDAEGLLDADTGEYLVSCGGSAFFDLVTAELAGDWDTRLPVRVLLRSGAYVTHDSLFYEKLSPFAQDPADARLRPAIEVWGQVLSRPEPGLVLAGIGKRDISFDEGMPVVLATRSRSGDIRVPAGCTVDRLNDQHAYLTVPGDSGIAVGDLVCLGISHPCTAHDKWQLVPLVDDDHRVVETARSYF</sequence>
<organism evidence="4 5">
    <name type="scientific">Actinomadura darangshiensis</name>
    <dbReference type="NCBI Taxonomy" id="705336"/>
    <lineage>
        <taxon>Bacteria</taxon>
        <taxon>Bacillati</taxon>
        <taxon>Actinomycetota</taxon>
        <taxon>Actinomycetes</taxon>
        <taxon>Streptosporangiales</taxon>
        <taxon>Thermomonosporaceae</taxon>
        <taxon>Actinomadura</taxon>
    </lineage>
</organism>
<dbReference type="InterPro" id="IPR042208">
    <property type="entry name" value="D-ser_dehydrat-like_sf"/>
</dbReference>
<evidence type="ECO:0000313" key="4">
    <source>
        <dbReference type="EMBL" id="TDD87685.1"/>
    </source>
</evidence>
<dbReference type="GO" id="GO:0016829">
    <property type="term" value="F:lyase activity"/>
    <property type="evidence" value="ECO:0007669"/>
    <property type="project" value="UniProtKB-KW"/>
</dbReference>
<keyword evidence="5" id="KW-1185">Reference proteome</keyword>
<dbReference type="SMART" id="SM01119">
    <property type="entry name" value="D-ser_dehydrat"/>
    <property type="match status" value="1"/>
</dbReference>
<proteinExistence type="inferred from homology"/>
<protein>
    <recommendedName>
        <fullName evidence="3">D-serine dehydratase-like domain-containing protein</fullName>
    </recommendedName>
</protein>
<dbReference type="InterPro" id="IPR026956">
    <property type="entry name" value="D-ser_dehydrat-like_dom"/>
</dbReference>
<evidence type="ECO:0000256" key="1">
    <source>
        <dbReference type="ARBA" id="ARBA00005323"/>
    </source>
</evidence>
<accession>A0A4R5BP51</accession>
<comment type="similarity">
    <text evidence="1">Belongs to the DSD1 family.</text>
</comment>
<dbReference type="PANTHER" id="PTHR28004:SF8">
    <property type="entry name" value="D-SERINE DEAMINASE"/>
    <property type="match status" value="1"/>
</dbReference>
<dbReference type="InterPro" id="IPR051466">
    <property type="entry name" value="D-amino_acid_metab_enzyme"/>
</dbReference>
<name>A0A4R5BP51_9ACTN</name>
<evidence type="ECO:0000313" key="5">
    <source>
        <dbReference type="Proteomes" id="UP000295578"/>
    </source>
</evidence>